<dbReference type="Proteomes" id="UP000041254">
    <property type="component" value="Unassembled WGS sequence"/>
</dbReference>
<sequence>MRTLLALTILAAASATRPCSFLTRTGAKSSRPEQRLTVKMRPTHRQTSRLYATDDAERLDAVAALAALPCMDVEAQVVRKLTELRDRFESEILEVEKYEPVWSKKVEALRDRNPDDPEVQRVRIIYDIMQIAKQSYVASSVNFGLVRLCATKGKALGIDVKFDRRVIKVVSKWAAEGKPLEVRKVLTQTDHMGSTVLHWAASQGDSAAVSALLEWGGAALLDIKNNKGERPWDKAVDKPEIREIMERYKQ</sequence>
<dbReference type="Gene3D" id="1.25.40.20">
    <property type="entry name" value="Ankyrin repeat-containing domain"/>
    <property type="match status" value="1"/>
</dbReference>
<dbReference type="InParanoid" id="A0A0G4ERP5"/>
<feature type="signal peptide" evidence="2">
    <location>
        <begin position="1"/>
        <end position="15"/>
    </location>
</feature>
<evidence type="ECO:0000256" key="2">
    <source>
        <dbReference type="SAM" id="SignalP"/>
    </source>
</evidence>
<organism evidence="3 4">
    <name type="scientific">Vitrella brassicaformis (strain CCMP3155)</name>
    <dbReference type="NCBI Taxonomy" id="1169540"/>
    <lineage>
        <taxon>Eukaryota</taxon>
        <taxon>Sar</taxon>
        <taxon>Alveolata</taxon>
        <taxon>Colpodellida</taxon>
        <taxon>Vitrellaceae</taxon>
        <taxon>Vitrella</taxon>
    </lineage>
</organism>
<reference evidence="3 4" key="1">
    <citation type="submission" date="2014-11" db="EMBL/GenBank/DDBJ databases">
        <authorList>
            <person name="Zhu J."/>
            <person name="Qi W."/>
            <person name="Song R."/>
        </authorList>
    </citation>
    <scope>NUCLEOTIDE SEQUENCE [LARGE SCALE GENOMIC DNA]</scope>
</reference>
<dbReference type="OrthoDB" id="445661at2759"/>
<proteinExistence type="predicted"/>
<dbReference type="InterPro" id="IPR036770">
    <property type="entry name" value="Ankyrin_rpt-contain_sf"/>
</dbReference>
<protein>
    <submittedName>
        <fullName evidence="3">Uncharacterized protein</fullName>
    </submittedName>
</protein>
<evidence type="ECO:0000256" key="1">
    <source>
        <dbReference type="PROSITE-ProRule" id="PRU00023"/>
    </source>
</evidence>
<dbReference type="SUPFAM" id="SSF48403">
    <property type="entry name" value="Ankyrin repeat"/>
    <property type="match status" value="1"/>
</dbReference>
<dbReference type="PROSITE" id="PS50088">
    <property type="entry name" value="ANK_REPEAT"/>
    <property type="match status" value="1"/>
</dbReference>
<keyword evidence="4" id="KW-1185">Reference proteome</keyword>
<dbReference type="InterPro" id="IPR002110">
    <property type="entry name" value="Ankyrin_rpt"/>
</dbReference>
<evidence type="ECO:0000313" key="4">
    <source>
        <dbReference type="Proteomes" id="UP000041254"/>
    </source>
</evidence>
<dbReference type="EMBL" id="CDMY01000297">
    <property type="protein sequence ID" value="CEM00709.1"/>
    <property type="molecule type" value="Genomic_DNA"/>
</dbReference>
<feature type="repeat" description="ANK" evidence="1">
    <location>
        <begin position="192"/>
        <end position="216"/>
    </location>
</feature>
<accession>A0A0G4ERP5</accession>
<dbReference type="VEuPathDB" id="CryptoDB:Vbra_5385"/>
<dbReference type="PROSITE" id="PS50297">
    <property type="entry name" value="ANK_REP_REGION"/>
    <property type="match status" value="1"/>
</dbReference>
<evidence type="ECO:0000313" key="3">
    <source>
        <dbReference type="EMBL" id="CEM00709.1"/>
    </source>
</evidence>
<feature type="chain" id="PRO_5013108057" evidence="2">
    <location>
        <begin position="16"/>
        <end position="250"/>
    </location>
</feature>
<dbReference type="AlphaFoldDB" id="A0A0G4ERP5"/>
<gene>
    <name evidence="3" type="ORF">Vbra_5385</name>
</gene>
<keyword evidence="2" id="KW-0732">Signal</keyword>
<keyword evidence="1" id="KW-0040">ANK repeat</keyword>
<name>A0A0G4ERP5_VITBC</name>